<name>A0A5B7FXA2_PORTR</name>
<reference evidence="2 3" key="1">
    <citation type="submission" date="2019-05" db="EMBL/GenBank/DDBJ databases">
        <title>Another draft genome of Portunus trituberculatus and its Hox gene families provides insights of decapod evolution.</title>
        <authorList>
            <person name="Jeong J.-H."/>
            <person name="Song I."/>
            <person name="Kim S."/>
            <person name="Choi T."/>
            <person name="Kim D."/>
            <person name="Ryu S."/>
            <person name="Kim W."/>
        </authorList>
    </citation>
    <scope>NUCLEOTIDE SEQUENCE [LARGE SCALE GENOMIC DNA]</scope>
    <source>
        <tissue evidence="2">Muscle</tissue>
    </source>
</reference>
<evidence type="ECO:0000256" key="1">
    <source>
        <dbReference type="SAM" id="MobiDB-lite"/>
    </source>
</evidence>
<evidence type="ECO:0000313" key="3">
    <source>
        <dbReference type="Proteomes" id="UP000324222"/>
    </source>
</evidence>
<accession>A0A5B7FXA2</accession>
<feature type="region of interest" description="Disordered" evidence="1">
    <location>
        <begin position="1"/>
        <end position="24"/>
    </location>
</feature>
<sequence>MQLPPFISAPHLSPRLSDTNPTNAAQLSIQDVRSRTNCYRIPRSAQTFHFLGFGVCGFPLHLNTARRRRSELA</sequence>
<organism evidence="2 3">
    <name type="scientific">Portunus trituberculatus</name>
    <name type="common">Swimming crab</name>
    <name type="synonym">Neptunus trituberculatus</name>
    <dbReference type="NCBI Taxonomy" id="210409"/>
    <lineage>
        <taxon>Eukaryota</taxon>
        <taxon>Metazoa</taxon>
        <taxon>Ecdysozoa</taxon>
        <taxon>Arthropoda</taxon>
        <taxon>Crustacea</taxon>
        <taxon>Multicrustacea</taxon>
        <taxon>Malacostraca</taxon>
        <taxon>Eumalacostraca</taxon>
        <taxon>Eucarida</taxon>
        <taxon>Decapoda</taxon>
        <taxon>Pleocyemata</taxon>
        <taxon>Brachyura</taxon>
        <taxon>Eubrachyura</taxon>
        <taxon>Portunoidea</taxon>
        <taxon>Portunidae</taxon>
        <taxon>Portuninae</taxon>
        <taxon>Portunus</taxon>
    </lineage>
</organism>
<comment type="caution">
    <text evidence="2">The sequence shown here is derived from an EMBL/GenBank/DDBJ whole genome shotgun (WGS) entry which is preliminary data.</text>
</comment>
<dbReference type="AlphaFoldDB" id="A0A5B7FXA2"/>
<evidence type="ECO:0000313" key="2">
    <source>
        <dbReference type="EMBL" id="MPC50047.1"/>
    </source>
</evidence>
<dbReference type="EMBL" id="VSRR010009254">
    <property type="protein sequence ID" value="MPC50047.1"/>
    <property type="molecule type" value="Genomic_DNA"/>
</dbReference>
<gene>
    <name evidence="2" type="ORF">E2C01_043869</name>
</gene>
<dbReference type="Proteomes" id="UP000324222">
    <property type="component" value="Unassembled WGS sequence"/>
</dbReference>
<keyword evidence="3" id="KW-1185">Reference proteome</keyword>
<proteinExistence type="predicted"/>
<protein>
    <submittedName>
        <fullName evidence="2">Uncharacterized protein</fullName>
    </submittedName>
</protein>